<proteinExistence type="predicted"/>
<organism evidence="1">
    <name type="scientific">Physcomitrium patens</name>
    <name type="common">Spreading-leaved earth moss</name>
    <name type="synonym">Physcomitrella patens</name>
    <dbReference type="NCBI Taxonomy" id="3218"/>
    <lineage>
        <taxon>Eukaryota</taxon>
        <taxon>Viridiplantae</taxon>
        <taxon>Streptophyta</taxon>
        <taxon>Embryophyta</taxon>
        <taxon>Bryophyta</taxon>
        <taxon>Bryophytina</taxon>
        <taxon>Bryopsida</taxon>
        <taxon>Funariidae</taxon>
        <taxon>Funariales</taxon>
        <taxon>Funariaceae</taxon>
        <taxon>Physcomitrium</taxon>
    </lineage>
</organism>
<sequence>MSDAIINETESRIEELRRGICELVREIGRVFAVSTSSSNISHRELRVDSV</sequence>
<dbReference type="Gramene" id="Pp3c5_1120V3.2">
    <property type="protein sequence ID" value="PAC:32955866.CDS.1"/>
    <property type="gene ID" value="Pp3c5_1120"/>
</dbReference>
<reference evidence="2" key="3">
    <citation type="submission" date="2020-12" db="UniProtKB">
        <authorList>
            <consortium name="EnsemblPlants"/>
        </authorList>
    </citation>
    <scope>IDENTIFICATION</scope>
</reference>
<dbReference type="AlphaFoldDB" id="A0A2K1KHX8"/>
<evidence type="ECO:0000313" key="2">
    <source>
        <dbReference type="EnsemblPlants" id="PAC:32955865.CDS.1"/>
    </source>
</evidence>
<protein>
    <submittedName>
        <fullName evidence="1 2">Uncharacterized protein</fullName>
    </submittedName>
</protein>
<dbReference type="EMBL" id="ABEU02000005">
    <property type="protein sequence ID" value="PNR53396.1"/>
    <property type="molecule type" value="Genomic_DNA"/>
</dbReference>
<evidence type="ECO:0000313" key="1">
    <source>
        <dbReference type="EMBL" id="PNR53396.1"/>
    </source>
</evidence>
<dbReference type="Gramene" id="Pp3c5_1120V3.1">
    <property type="protein sequence ID" value="PAC:32955865.CDS.1"/>
    <property type="gene ID" value="Pp3c5_1120"/>
</dbReference>
<gene>
    <name evidence="1" type="ORF">PHYPA_007071</name>
</gene>
<dbReference type="InParanoid" id="A0A2K1KHX8"/>
<dbReference type="Proteomes" id="UP000006727">
    <property type="component" value="Chromosome 5"/>
</dbReference>
<dbReference type="EnsemblPlants" id="Pp3c5_1120V3.1">
    <property type="protein sequence ID" value="PAC:32955865.CDS.1"/>
    <property type="gene ID" value="Pp3c5_1120"/>
</dbReference>
<dbReference type="EnsemblPlants" id="Pp3c5_1120V3.2">
    <property type="protein sequence ID" value="PAC:32955866.CDS.1"/>
    <property type="gene ID" value="Pp3c5_1120"/>
</dbReference>
<accession>A0A2K1KHX8</accession>
<reference evidence="1 3" key="2">
    <citation type="journal article" date="2018" name="Plant J.">
        <title>The Physcomitrella patens chromosome-scale assembly reveals moss genome structure and evolution.</title>
        <authorList>
            <person name="Lang D."/>
            <person name="Ullrich K.K."/>
            <person name="Murat F."/>
            <person name="Fuchs J."/>
            <person name="Jenkins J."/>
            <person name="Haas F.B."/>
            <person name="Piednoel M."/>
            <person name="Gundlach H."/>
            <person name="Van Bel M."/>
            <person name="Meyberg R."/>
            <person name="Vives C."/>
            <person name="Morata J."/>
            <person name="Symeonidi A."/>
            <person name="Hiss M."/>
            <person name="Muchero W."/>
            <person name="Kamisugi Y."/>
            <person name="Saleh O."/>
            <person name="Blanc G."/>
            <person name="Decker E.L."/>
            <person name="van Gessel N."/>
            <person name="Grimwood J."/>
            <person name="Hayes R.D."/>
            <person name="Graham S.W."/>
            <person name="Gunter L.E."/>
            <person name="McDaniel S.F."/>
            <person name="Hoernstein S.N.W."/>
            <person name="Larsson A."/>
            <person name="Li F.W."/>
            <person name="Perroud P.F."/>
            <person name="Phillips J."/>
            <person name="Ranjan P."/>
            <person name="Rokshar D.S."/>
            <person name="Rothfels C.J."/>
            <person name="Schneider L."/>
            <person name="Shu S."/>
            <person name="Stevenson D.W."/>
            <person name="Thummler F."/>
            <person name="Tillich M."/>
            <person name="Villarreal Aguilar J.C."/>
            <person name="Widiez T."/>
            <person name="Wong G.K."/>
            <person name="Wymore A."/>
            <person name="Zhang Y."/>
            <person name="Zimmer A.D."/>
            <person name="Quatrano R.S."/>
            <person name="Mayer K.F.X."/>
            <person name="Goodstein D."/>
            <person name="Casacuberta J.M."/>
            <person name="Vandepoele K."/>
            <person name="Reski R."/>
            <person name="Cuming A.C."/>
            <person name="Tuskan G.A."/>
            <person name="Maumus F."/>
            <person name="Salse J."/>
            <person name="Schmutz J."/>
            <person name="Rensing S.A."/>
        </authorList>
    </citation>
    <scope>NUCLEOTIDE SEQUENCE [LARGE SCALE GENOMIC DNA]</scope>
    <source>
        <strain evidence="2 3">cv. Gransden 2004</strain>
    </source>
</reference>
<name>A0A2K1KHX8_PHYPA</name>
<evidence type="ECO:0000313" key="3">
    <source>
        <dbReference type="Proteomes" id="UP000006727"/>
    </source>
</evidence>
<reference evidence="1 3" key="1">
    <citation type="journal article" date="2008" name="Science">
        <title>The Physcomitrella genome reveals evolutionary insights into the conquest of land by plants.</title>
        <authorList>
            <person name="Rensing S."/>
            <person name="Lang D."/>
            <person name="Zimmer A."/>
            <person name="Terry A."/>
            <person name="Salamov A."/>
            <person name="Shapiro H."/>
            <person name="Nishiyama T."/>
            <person name="Perroud P.-F."/>
            <person name="Lindquist E."/>
            <person name="Kamisugi Y."/>
            <person name="Tanahashi T."/>
            <person name="Sakakibara K."/>
            <person name="Fujita T."/>
            <person name="Oishi K."/>
            <person name="Shin-I T."/>
            <person name="Kuroki Y."/>
            <person name="Toyoda A."/>
            <person name="Suzuki Y."/>
            <person name="Hashimoto A."/>
            <person name="Yamaguchi K."/>
            <person name="Sugano A."/>
            <person name="Kohara Y."/>
            <person name="Fujiyama A."/>
            <person name="Anterola A."/>
            <person name="Aoki S."/>
            <person name="Ashton N."/>
            <person name="Barbazuk W.B."/>
            <person name="Barker E."/>
            <person name="Bennetzen J."/>
            <person name="Bezanilla M."/>
            <person name="Blankenship R."/>
            <person name="Cho S.H."/>
            <person name="Dutcher S."/>
            <person name="Estelle M."/>
            <person name="Fawcett J.A."/>
            <person name="Gundlach H."/>
            <person name="Hanada K."/>
            <person name="Heyl A."/>
            <person name="Hicks K.A."/>
            <person name="Hugh J."/>
            <person name="Lohr M."/>
            <person name="Mayer K."/>
            <person name="Melkozernov A."/>
            <person name="Murata T."/>
            <person name="Nelson D."/>
            <person name="Pils B."/>
            <person name="Prigge M."/>
            <person name="Reiss B."/>
            <person name="Renner T."/>
            <person name="Rombauts S."/>
            <person name="Rushton P."/>
            <person name="Sanderfoot A."/>
            <person name="Schween G."/>
            <person name="Shiu S.-H."/>
            <person name="Stueber K."/>
            <person name="Theodoulou F.L."/>
            <person name="Tu H."/>
            <person name="Van de Peer Y."/>
            <person name="Verrier P.J."/>
            <person name="Waters E."/>
            <person name="Wood A."/>
            <person name="Yang L."/>
            <person name="Cove D."/>
            <person name="Cuming A."/>
            <person name="Hasebe M."/>
            <person name="Lucas S."/>
            <person name="Mishler D.B."/>
            <person name="Reski R."/>
            <person name="Grigoriev I."/>
            <person name="Quatrano R.S."/>
            <person name="Boore J.L."/>
        </authorList>
    </citation>
    <scope>NUCLEOTIDE SEQUENCE [LARGE SCALE GENOMIC DNA]</scope>
    <source>
        <strain evidence="2 3">cv. Gransden 2004</strain>
    </source>
</reference>
<keyword evidence="3" id="KW-1185">Reference proteome</keyword>